<dbReference type="InterPro" id="IPR027417">
    <property type="entry name" value="P-loop_NTPase"/>
</dbReference>
<proteinExistence type="predicted"/>
<protein>
    <submittedName>
        <fullName evidence="12">ABC transporter G family member 7</fullName>
    </submittedName>
</protein>
<evidence type="ECO:0000256" key="4">
    <source>
        <dbReference type="ARBA" id="ARBA00022741"/>
    </source>
</evidence>
<keyword evidence="4" id="KW-0547">Nucleotide-binding</keyword>
<dbReference type="PROSITE" id="PS00211">
    <property type="entry name" value="ABC_TRANSPORTER_1"/>
    <property type="match status" value="1"/>
</dbReference>
<evidence type="ECO:0000313" key="13">
    <source>
        <dbReference type="Proteomes" id="UP000095767"/>
    </source>
</evidence>
<dbReference type="InterPro" id="IPR050352">
    <property type="entry name" value="ABCG_transporters"/>
</dbReference>
<reference evidence="12 13" key="1">
    <citation type="submission" date="2016-09" db="EMBL/GenBank/DDBJ databases">
        <title>The draft genome of Dichanthelium oligosanthes: A C3 panicoid grass species.</title>
        <authorList>
            <person name="Studer A.J."/>
            <person name="Schnable J.C."/>
            <person name="Brutnell T.P."/>
        </authorList>
    </citation>
    <scope>NUCLEOTIDE SEQUENCE [LARGE SCALE GENOMIC DNA]</scope>
    <source>
        <strain evidence="13">cv. Kellogg 1175</strain>
        <tissue evidence="12">Leaf</tissue>
    </source>
</reference>
<evidence type="ECO:0000256" key="6">
    <source>
        <dbReference type="ARBA" id="ARBA00022989"/>
    </source>
</evidence>
<keyword evidence="2" id="KW-0813">Transport</keyword>
<keyword evidence="13" id="KW-1185">Reference proteome</keyword>
<feature type="signal peptide" evidence="10">
    <location>
        <begin position="1"/>
        <end position="21"/>
    </location>
</feature>
<dbReference type="PANTHER" id="PTHR48041">
    <property type="entry name" value="ABC TRANSPORTER G FAMILY MEMBER 28"/>
    <property type="match status" value="1"/>
</dbReference>
<dbReference type="InterPro" id="IPR003593">
    <property type="entry name" value="AAA+_ATPase"/>
</dbReference>
<dbReference type="Gene3D" id="3.40.50.300">
    <property type="entry name" value="P-loop containing nucleotide triphosphate hydrolases"/>
    <property type="match status" value="1"/>
</dbReference>
<dbReference type="CDD" id="cd03213">
    <property type="entry name" value="ABCG_EPDR"/>
    <property type="match status" value="1"/>
</dbReference>
<evidence type="ECO:0000256" key="8">
    <source>
        <dbReference type="SAM" id="MobiDB-lite"/>
    </source>
</evidence>
<gene>
    <name evidence="12" type="ORF">BAE44_0019549</name>
</gene>
<keyword evidence="5" id="KW-0067">ATP-binding</keyword>
<dbReference type="GO" id="GO:0016020">
    <property type="term" value="C:membrane"/>
    <property type="evidence" value="ECO:0007669"/>
    <property type="project" value="UniProtKB-SubCell"/>
</dbReference>
<dbReference type="InterPro" id="IPR003439">
    <property type="entry name" value="ABC_transporter-like_ATP-bd"/>
</dbReference>
<name>A0A1E5V2Q3_9POAL</name>
<feature type="non-terminal residue" evidence="12">
    <location>
        <position position="725"/>
    </location>
</feature>
<evidence type="ECO:0000256" key="3">
    <source>
        <dbReference type="ARBA" id="ARBA00022692"/>
    </source>
</evidence>
<dbReference type="InterPro" id="IPR017871">
    <property type="entry name" value="ABC_transporter-like_CS"/>
</dbReference>
<dbReference type="SMART" id="SM00382">
    <property type="entry name" value="AAA"/>
    <property type="match status" value="1"/>
</dbReference>
<dbReference type="AlphaFoldDB" id="A0A1E5V2Q3"/>
<dbReference type="GO" id="GO:0005524">
    <property type="term" value="F:ATP binding"/>
    <property type="evidence" value="ECO:0007669"/>
    <property type="project" value="UniProtKB-KW"/>
</dbReference>
<keyword evidence="3 9" id="KW-0812">Transmembrane</keyword>
<dbReference type="Proteomes" id="UP000095767">
    <property type="component" value="Unassembled WGS sequence"/>
</dbReference>
<dbReference type="InterPro" id="IPR013525">
    <property type="entry name" value="ABC2_TM"/>
</dbReference>
<dbReference type="SUPFAM" id="SSF52540">
    <property type="entry name" value="P-loop containing nucleoside triphosphate hydrolases"/>
    <property type="match status" value="1"/>
</dbReference>
<feature type="transmembrane region" description="Helical" evidence="9">
    <location>
        <begin position="694"/>
        <end position="718"/>
    </location>
</feature>
<feature type="chain" id="PRO_5009187670" evidence="10">
    <location>
        <begin position="22"/>
        <end position="725"/>
    </location>
</feature>
<accession>A0A1E5V2Q3</accession>
<keyword evidence="6 9" id="KW-1133">Transmembrane helix</keyword>
<organism evidence="12 13">
    <name type="scientific">Dichanthelium oligosanthes</name>
    <dbReference type="NCBI Taxonomy" id="888268"/>
    <lineage>
        <taxon>Eukaryota</taxon>
        <taxon>Viridiplantae</taxon>
        <taxon>Streptophyta</taxon>
        <taxon>Embryophyta</taxon>
        <taxon>Tracheophyta</taxon>
        <taxon>Spermatophyta</taxon>
        <taxon>Magnoliopsida</taxon>
        <taxon>Liliopsida</taxon>
        <taxon>Poales</taxon>
        <taxon>Poaceae</taxon>
        <taxon>PACMAD clade</taxon>
        <taxon>Panicoideae</taxon>
        <taxon>Panicodae</taxon>
        <taxon>Paniceae</taxon>
        <taxon>Dichantheliinae</taxon>
        <taxon>Dichanthelium</taxon>
    </lineage>
</organism>
<evidence type="ECO:0000256" key="5">
    <source>
        <dbReference type="ARBA" id="ARBA00022840"/>
    </source>
</evidence>
<evidence type="ECO:0000259" key="11">
    <source>
        <dbReference type="PROSITE" id="PS50893"/>
    </source>
</evidence>
<sequence length="725" mass="77483">MEVRGLGQLLAALAAALFVRAIAGPGPAILPPAEDAEDDETDAEAGEGGGGGVPPVTIRWARITCALKNKRGEVARFLLSNVSGEAKPGRLLALMGPSGSGKTTLLNVLAGQLTASPSLHLSGYLCVNGRPISKGGYKIAFVRQEDLFFSQLTVRETLSLAAELQLPDTWAPERKERYVNDLLFRLGLVNCADSIVGDAKVRGISGGEKKRLSLACELIASPSVIFADEPTTGLDAFQAEKVMETLRQLAEDGHTVICSIHQPRGSVYGKFDDIVLLSEGEIVYMGPAKEEPLTYFASLGLFCYTLSIPSSFFLCPDHMNPAEFLADLISVDYGSAESVQSSQKRIENLIEAFSNKALVTEGPFSVQAFRDGPTNKVAAINTAMAALTKTVGVFPKERTIVDRERAKGSYALGPYLSSKLLAEIPIGAAFPLIFGSILYPMAKLHPTFSRFAKFCGIVTVESFAASAMGLTVGAMAPTTEAAMALGPSLMTVFIVFGGYYVNPDNTPVIFRWIPRISLIRWAFQGLCINEFKGLQFEQQHSYDIQTGEQIPCSSVVVKCSLSCPRYKDQFLSRFAMAASSLSLPVQATPAALRRGAWHGPALPATRRSPASAARCAAFRRNTSGGRGQYGGALVDEGMSVLRRRIREARMAETNYEAPAGWAAWEKRYYPAYVADVSGLVGALQLALMGTRPGVAIAVAALVLGSVPVSAAAALHHLAMVAEAVL</sequence>
<feature type="region of interest" description="Disordered" evidence="8">
    <location>
        <begin position="30"/>
        <end position="53"/>
    </location>
</feature>
<dbReference type="GO" id="GO:0140359">
    <property type="term" value="F:ABC-type transporter activity"/>
    <property type="evidence" value="ECO:0007669"/>
    <property type="project" value="InterPro"/>
</dbReference>
<feature type="transmembrane region" description="Helical" evidence="9">
    <location>
        <begin position="482"/>
        <end position="501"/>
    </location>
</feature>
<dbReference type="STRING" id="888268.A0A1E5V2Q3"/>
<dbReference type="PANTHER" id="PTHR48041:SF41">
    <property type="entry name" value="ABC TRANSPORTER G FAMILY"/>
    <property type="match status" value="1"/>
</dbReference>
<feature type="transmembrane region" description="Helical" evidence="9">
    <location>
        <begin position="424"/>
        <end position="442"/>
    </location>
</feature>
<feature type="domain" description="ABC transporter" evidence="11">
    <location>
        <begin position="58"/>
        <end position="304"/>
    </location>
</feature>
<dbReference type="FunFam" id="3.40.50.300:FF:000903">
    <property type="entry name" value="ABC transporter G family member 7"/>
    <property type="match status" value="1"/>
</dbReference>
<evidence type="ECO:0000256" key="7">
    <source>
        <dbReference type="ARBA" id="ARBA00023136"/>
    </source>
</evidence>
<dbReference type="GO" id="GO:0016887">
    <property type="term" value="F:ATP hydrolysis activity"/>
    <property type="evidence" value="ECO:0007669"/>
    <property type="project" value="InterPro"/>
</dbReference>
<evidence type="ECO:0000256" key="9">
    <source>
        <dbReference type="SAM" id="Phobius"/>
    </source>
</evidence>
<evidence type="ECO:0000256" key="1">
    <source>
        <dbReference type="ARBA" id="ARBA00004141"/>
    </source>
</evidence>
<evidence type="ECO:0000256" key="10">
    <source>
        <dbReference type="SAM" id="SignalP"/>
    </source>
</evidence>
<evidence type="ECO:0000256" key="2">
    <source>
        <dbReference type="ARBA" id="ARBA00022448"/>
    </source>
</evidence>
<feature type="transmembrane region" description="Helical" evidence="9">
    <location>
        <begin position="454"/>
        <end position="476"/>
    </location>
</feature>
<dbReference type="Pfam" id="PF01061">
    <property type="entry name" value="ABC2_membrane"/>
    <property type="match status" value="1"/>
</dbReference>
<feature type="compositionally biased region" description="Acidic residues" evidence="8">
    <location>
        <begin position="34"/>
        <end position="45"/>
    </location>
</feature>
<keyword evidence="10" id="KW-0732">Signal</keyword>
<comment type="subcellular location">
    <subcellularLocation>
        <location evidence="1">Membrane</location>
        <topology evidence="1">Multi-pass membrane protein</topology>
    </subcellularLocation>
</comment>
<dbReference type="OrthoDB" id="66620at2759"/>
<dbReference type="EMBL" id="LWDX02053576">
    <property type="protein sequence ID" value="OEL19432.1"/>
    <property type="molecule type" value="Genomic_DNA"/>
</dbReference>
<evidence type="ECO:0000313" key="12">
    <source>
        <dbReference type="EMBL" id="OEL19432.1"/>
    </source>
</evidence>
<comment type="caution">
    <text evidence="12">The sequence shown here is derived from an EMBL/GenBank/DDBJ whole genome shotgun (WGS) entry which is preliminary data.</text>
</comment>
<dbReference type="Pfam" id="PF00005">
    <property type="entry name" value="ABC_tran"/>
    <property type="match status" value="1"/>
</dbReference>
<keyword evidence="7 9" id="KW-0472">Membrane</keyword>
<dbReference type="PROSITE" id="PS50893">
    <property type="entry name" value="ABC_TRANSPORTER_2"/>
    <property type="match status" value="1"/>
</dbReference>